<organism evidence="1">
    <name type="scientific">Amphimedon queenslandica</name>
    <name type="common">Sponge</name>
    <dbReference type="NCBI Taxonomy" id="400682"/>
    <lineage>
        <taxon>Eukaryota</taxon>
        <taxon>Metazoa</taxon>
        <taxon>Porifera</taxon>
        <taxon>Demospongiae</taxon>
        <taxon>Heteroscleromorpha</taxon>
        <taxon>Haplosclerida</taxon>
        <taxon>Niphatidae</taxon>
        <taxon>Amphimedon</taxon>
    </lineage>
</organism>
<dbReference type="AlphaFoldDB" id="A0A1X7VG48"/>
<dbReference type="EnsemblMetazoa" id="Aqu2.1.39031_001">
    <property type="protein sequence ID" value="Aqu2.1.39031_001"/>
    <property type="gene ID" value="Aqu2.1.39031"/>
</dbReference>
<proteinExistence type="predicted"/>
<sequence>MLTWTVFSLTFPLSPSPQPCSQMLSQLGFFLSLLLHLLEISYIPATTLPKWFDAELRHKLQQVCTLRRSVNKASHASEYLIHKLQHMESQLQLDIVFARKCFLSRISSQYFSEPKIALLSHNQYTCAIHLPLIPNPESLSLTTVSTLFLPRVTSFYHL</sequence>
<reference evidence="1" key="1">
    <citation type="submission" date="2017-05" db="UniProtKB">
        <authorList>
            <consortium name="EnsemblMetazoa"/>
        </authorList>
    </citation>
    <scope>IDENTIFICATION</scope>
</reference>
<name>A0A1X7VG48_AMPQE</name>
<evidence type="ECO:0000313" key="1">
    <source>
        <dbReference type="EnsemblMetazoa" id="Aqu2.1.39031_001"/>
    </source>
</evidence>
<dbReference type="InParanoid" id="A0A1X7VG48"/>
<protein>
    <submittedName>
        <fullName evidence="1">Uncharacterized protein</fullName>
    </submittedName>
</protein>
<accession>A0A1X7VG48</accession>